<sequence>MPFPPPPPEPDSPSDPNGSSPPKRWVSQKNSIVAFSSIAIALYGYDQGMMSLVNTNYSYLRTMGISGDSSMVGVIVSVYYLGCLVGAIIASDWADKKGRKRSINACLYTTVVGNILMFMSGIIPWKSDNTWRGGSCALMLIGRVVLGLGVGGIDATIPVYSSELSKDGARGRALAKEFQANIGGLLVAFGLNLLSTRLLGKESQWAWRLPIIIMQVFPWVLIFIIKRLPESPRWLISEDRIDDARKALIGLHGEVQADEFLDEFHRAQQEESDEQIGYLDMLNWNGSQFHPTMVTVMGQINQALTGYGAVSVYGPQIFELLGWDVLAAENTTLINYTIYFMMMVIAWMSIDVLGRRKLMVWGSGGLAICFALLAVLGGLALDLFHEPSLIIEILGSIVLVVSTAIFGICWLATVWLIPTEIYPSGARAQGSAISVIIWGLANFAVTFLTPLGFNYLKYWLFLVFAMTNTFAGWWTWRYSPETGGRSFEENQEFFVSAREEGSWVVKKVDGGKFLRMPPKQQDVANAEDGEIAKDDPTETAPLLEQHSESG</sequence>
<proteinExistence type="predicted"/>
<protein>
    <submittedName>
        <fullName evidence="1">General substrate transporter</fullName>
    </submittedName>
</protein>
<reference evidence="1 2" key="1">
    <citation type="journal article" date="2022" name="New Phytol.">
        <title>Ecological generalism drives hyperdiversity of secondary metabolite gene clusters in xylarialean endophytes.</title>
        <authorList>
            <person name="Franco M.E.E."/>
            <person name="Wisecaver J.H."/>
            <person name="Arnold A.E."/>
            <person name="Ju Y.M."/>
            <person name="Slot J.C."/>
            <person name="Ahrendt S."/>
            <person name="Moore L.P."/>
            <person name="Eastman K.E."/>
            <person name="Scott K."/>
            <person name="Konkel Z."/>
            <person name="Mondo S.J."/>
            <person name="Kuo A."/>
            <person name="Hayes R.D."/>
            <person name="Haridas S."/>
            <person name="Andreopoulos B."/>
            <person name="Riley R."/>
            <person name="LaButti K."/>
            <person name="Pangilinan J."/>
            <person name="Lipzen A."/>
            <person name="Amirebrahimi M."/>
            <person name="Yan J."/>
            <person name="Adam C."/>
            <person name="Keymanesh K."/>
            <person name="Ng V."/>
            <person name="Louie K."/>
            <person name="Northen T."/>
            <person name="Drula E."/>
            <person name="Henrissat B."/>
            <person name="Hsieh H.M."/>
            <person name="Youens-Clark K."/>
            <person name="Lutzoni F."/>
            <person name="Miadlikowska J."/>
            <person name="Eastwood D.C."/>
            <person name="Hamelin R.C."/>
            <person name="Grigoriev I.V."/>
            <person name="U'Ren J.M."/>
        </authorList>
    </citation>
    <scope>NUCLEOTIDE SEQUENCE [LARGE SCALE GENOMIC DNA]</scope>
    <source>
        <strain evidence="1 2">CBS 119005</strain>
    </source>
</reference>
<accession>A0ACB9YKR4</accession>
<dbReference type="Proteomes" id="UP001497700">
    <property type="component" value="Unassembled WGS sequence"/>
</dbReference>
<evidence type="ECO:0000313" key="2">
    <source>
        <dbReference type="Proteomes" id="UP001497700"/>
    </source>
</evidence>
<gene>
    <name evidence="1" type="ORF">F4820DRAFT_142012</name>
</gene>
<organism evidence="1 2">
    <name type="scientific">Hypoxylon rubiginosum</name>
    <dbReference type="NCBI Taxonomy" id="110542"/>
    <lineage>
        <taxon>Eukaryota</taxon>
        <taxon>Fungi</taxon>
        <taxon>Dikarya</taxon>
        <taxon>Ascomycota</taxon>
        <taxon>Pezizomycotina</taxon>
        <taxon>Sordariomycetes</taxon>
        <taxon>Xylariomycetidae</taxon>
        <taxon>Xylariales</taxon>
        <taxon>Hypoxylaceae</taxon>
        <taxon>Hypoxylon</taxon>
    </lineage>
</organism>
<keyword evidence="2" id="KW-1185">Reference proteome</keyword>
<name>A0ACB9YKR4_9PEZI</name>
<evidence type="ECO:0000313" key="1">
    <source>
        <dbReference type="EMBL" id="KAI4859728.1"/>
    </source>
</evidence>
<dbReference type="EMBL" id="MU393616">
    <property type="protein sequence ID" value="KAI4859728.1"/>
    <property type="molecule type" value="Genomic_DNA"/>
</dbReference>
<comment type="caution">
    <text evidence="1">The sequence shown here is derived from an EMBL/GenBank/DDBJ whole genome shotgun (WGS) entry which is preliminary data.</text>
</comment>